<proteinExistence type="predicted"/>
<evidence type="ECO:0000313" key="2">
    <source>
        <dbReference type="EMBL" id="KAG9196693.1"/>
    </source>
</evidence>
<keyword evidence="3" id="KW-1185">Reference proteome</keyword>
<name>A0AAD4ILH7_9PLEO</name>
<dbReference type="EMBL" id="JAANER010000001">
    <property type="protein sequence ID" value="KAG9196693.1"/>
    <property type="molecule type" value="Genomic_DNA"/>
</dbReference>
<dbReference type="Proteomes" id="UP001199106">
    <property type="component" value="Unassembled WGS sequence"/>
</dbReference>
<organism evidence="2 3">
    <name type="scientific">Alternaria panax</name>
    <dbReference type="NCBI Taxonomy" id="48097"/>
    <lineage>
        <taxon>Eukaryota</taxon>
        <taxon>Fungi</taxon>
        <taxon>Dikarya</taxon>
        <taxon>Ascomycota</taxon>
        <taxon>Pezizomycotina</taxon>
        <taxon>Dothideomycetes</taxon>
        <taxon>Pleosporomycetidae</taxon>
        <taxon>Pleosporales</taxon>
        <taxon>Pleosporineae</taxon>
        <taxon>Pleosporaceae</taxon>
        <taxon>Alternaria</taxon>
        <taxon>Alternaria sect. Panax</taxon>
    </lineage>
</organism>
<sequence>MPAIPSSASSSARGPNSKNTKQELAAEKAKSLYSSNQIEQLCALDIVNEELEESRKDIDTYREAMLKRDKDDKLVKEQLEEVKEDEVVHWRMLTSRLRSLGKSHEMGRMVYDMLFLQVEGQYGEDKVVLERVKEALKEAFGGLF</sequence>
<gene>
    <name evidence="2" type="ORF">G6011_01814</name>
</gene>
<evidence type="ECO:0000313" key="3">
    <source>
        <dbReference type="Proteomes" id="UP001199106"/>
    </source>
</evidence>
<reference evidence="2" key="1">
    <citation type="submission" date="2021-07" db="EMBL/GenBank/DDBJ databases">
        <title>Genome Resource of American Ginseng Black Spot Pathogen Alternaria panax.</title>
        <authorList>
            <person name="Qiu C."/>
            <person name="Wang W."/>
            <person name="Liu Z."/>
        </authorList>
    </citation>
    <scope>NUCLEOTIDE SEQUENCE</scope>
    <source>
        <strain evidence="2">BNCC115425</strain>
    </source>
</reference>
<dbReference type="AlphaFoldDB" id="A0AAD4ILH7"/>
<comment type="caution">
    <text evidence="2">The sequence shown here is derived from an EMBL/GenBank/DDBJ whole genome shotgun (WGS) entry which is preliminary data.</text>
</comment>
<feature type="compositionally biased region" description="Low complexity" evidence="1">
    <location>
        <begin position="1"/>
        <end position="12"/>
    </location>
</feature>
<feature type="region of interest" description="Disordered" evidence="1">
    <location>
        <begin position="1"/>
        <end position="25"/>
    </location>
</feature>
<evidence type="ECO:0000256" key="1">
    <source>
        <dbReference type="SAM" id="MobiDB-lite"/>
    </source>
</evidence>
<protein>
    <submittedName>
        <fullName evidence="2">Uncharacterized protein</fullName>
    </submittedName>
</protein>
<accession>A0AAD4ILH7</accession>